<keyword evidence="7 8" id="KW-0131">Cell cycle</keyword>
<dbReference type="GO" id="GO:0071555">
    <property type="term" value="P:cell wall organization"/>
    <property type="evidence" value="ECO:0007669"/>
    <property type="project" value="UniProtKB-KW"/>
</dbReference>
<dbReference type="PANTHER" id="PTHR43692:SF1">
    <property type="entry name" value="UDP-N-ACETYLMURAMOYLALANINE--D-GLUTAMATE LIGASE"/>
    <property type="match status" value="1"/>
</dbReference>
<evidence type="ECO:0000256" key="8">
    <source>
        <dbReference type="RuleBase" id="RU003664"/>
    </source>
</evidence>
<dbReference type="GO" id="GO:0008764">
    <property type="term" value="F:UDP-N-acetylmuramoylalanine-D-glutamate ligase activity"/>
    <property type="evidence" value="ECO:0007669"/>
    <property type="project" value="UniProtKB-UniRule"/>
</dbReference>
<protein>
    <recommendedName>
        <fullName evidence="7 8">UDP-N-acetylmuramoylalanine--D-glutamate ligase</fullName>
        <ecNumber evidence="7 8">6.3.2.9</ecNumber>
    </recommendedName>
    <alternativeName>
        <fullName evidence="7">D-glutamic acid-adding enzyme</fullName>
    </alternativeName>
    <alternativeName>
        <fullName evidence="7">UDP-N-acetylmuramoyl-L-alanyl-D-glutamate synthetase</fullName>
    </alternativeName>
</protein>
<dbReference type="PANTHER" id="PTHR43692">
    <property type="entry name" value="UDP-N-ACETYLMURAMOYLALANINE--D-GLUTAMATE LIGASE"/>
    <property type="match status" value="1"/>
</dbReference>
<dbReference type="GO" id="GO:0008360">
    <property type="term" value="P:regulation of cell shape"/>
    <property type="evidence" value="ECO:0007669"/>
    <property type="project" value="UniProtKB-KW"/>
</dbReference>
<dbReference type="UniPathway" id="UPA00219"/>
<evidence type="ECO:0000256" key="5">
    <source>
        <dbReference type="ARBA" id="ARBA00022741"/>
    </source>
</evidence>
<feature type="domain" description="Mur ligase central" evidence="10">
    <location>
        <begin position="102"/>
        <end position="273"/>
    </location>
</feature>
<keyword evidence="4 7" id="KW-0436">Ligase</keyword>
<dbReference type="Pfam" id="PF08245">
    <property type="entry name" value="Mur_ligase_M"/>
    <property type="match status" value="1"/>
</dbReference>
<organism evidence="11 12">
    <name type="scientific">Candidatus Beckwithbacteria bacterium GW2011_GWB1_47_15</name>
    <dbReference type="NCBI Taxonomy" id="1618371"/>
    <lineage>
        <taxon>Bacteria</taxon>
        <taxon>Candidatus Beckwithiibacteriota</taxon>
    </lineage>
</organism>
<dbReference type="Gene3D" id="3.90.190.20">
    <property type="entry name" value="Mur ligase, C-terminal domain"/>
    <property type="match status" value="1"/>
</dbReference>
<dbReference type="SUPFAM" id="SSF53244">
    <property type="entry name" value="MurD-like peptide ligases, peptide-binding domain"/>
    <property type="match status" value="1"/>
</dbReference>
<evidence type="ECO:0000259" key="10">
    <source>
        <dbReference type="Pfam" id="PF08245"/>
    </source>
</evidence>
<accession>A0A0G1RWY7</accession>
<dbReference type="PATRIC" id="fig|1618371.3.peg.311"/>
<evidence type="ECO:0000256" key="6">
    <source>
        <dbReference type="ARBA" id="ARBA00022840"/>
    </source>
</evidence>
<evidence type="ECO:0000256" key="7">
    <source>
        <dbReference type="HAMAP-Rule" id="MF_00639"/>
    </source>
</evidence>
<comment type="subcellular location">
    <subcellularLocation>
        <location evidence="1 7 8">Cytoplasm</location>
    </subcellularLocation>
</comment>
<dbReference type="EC" id="6.3.2.9" evidence="7 8"/>
<dbReference type="Proteomes" id="UP000033860">
    <property type="component" value="Unassembled WGS sequence"/>
</dbReference>
<comment type="similarity">
    <text evidence="7">Belongs to the MurCDEF family.</text>
</comment>
<keyword evidence="7 8" id="KW-0961">Cell wall biogenesis/degradation</keyword>
<evidence type="ECO:0000256" key="3">
    <source>
        <dbReference type="ARBA" id="ARBA00022490"/>
    </source>
</evidence>
<gene>
    <name evidence="7" type="primary">murD</name>
    <name evidence="11" type="ORF">UX85_C0002G0022</name>
</gene>
<sequence>MHEWQKKLKKIIAGQKICLVGFGREGQSTLKLLRQIDFKAEIAILDVKNDPDYLKEIKKYNFIIRSPGIPVKLIKKYSAAKALLTSQTKLFFDLSPAKIIGVTGTKGKSTTASLIAAVLKQKFNVQLVGNIGRPPLDYLEKLTPKSFAVFEISSHQLSDLDKSPEVAVMLNLFPEHLDYYADIRQYAAAKKKITQFQKKSDILIYNASDRRIKRIAFKSRAKRVSFSLDHEAGLDCYVKDGFIYYKNKPVFPVAKSPLLGRFNLANIMPAVIIGKYFRLPNELIIKGISKFKPLPHRLEFVAKAKGVTFINDSLSTIPQSAAQAIDSLSGKIGSVIVGGYDRGVGQSPLAEAVVKNSIPVVMLFPDTGKAIKKLILNAKPKHKPRLIEVDTMAQAVKKAYEYTQVGKICLMSPGAASFNMFKDYQDRGDQFKRAVKAL</sequence>
<evidence type="ECO:0000313" key="11">
    <source>
        <dbReference type="EMBL" id="KKU61642.1"/>
    </source>
</evidence>
<comment type="function">
    <text evidence="7 8">Cell wall formation. Catalyzes the addition of glutamate to the nucleotide precursor UDP-N-acetylmuramoyl-L-alanine (UMA).</text>
</comment>
<dbReference type="EMBL" id="LCNT01000002">
    <property type="protein sequence ID" value="KKU61642.1"/>
    <property type="molecule type" value="Genomic_DNA"/>
</dbReference>
<feature type="domain" description="Mur ligase C-terminal" evidence="9">
    <location>
        <begin position="296"/>
        <end position="412"/>
    </location>
</feature>
<comment type="catalytic activity">
    <reaction evidence="7 8">
        <text>UDP-N-acetyl-alpha-D-muramoyl-L-alanine + D-glutamate + ATP = UDP-N-acetyl-alpha-D-muramoyl-L-alanyl-D-glutamate + ADP + phosphate + H(+)</text>
        <dbReference type="Rhea" id="RHEA:16429"/>
        <dbReference type="ChEBI" id="CHEBI:15378"/>
        <dbReference type="ChEBI" id="CHEBI:29986"/>
        <dbReference type="ChEBI" id="CHEBI:30616"/>
        <dbReference type="ChEBI" id="CHEBI:43474"/>
        <dbReference type="ChEBI" id="CHEBI:83898"/>
        <dbReference type="ChEBI" id="CHEBI:83900"/>
        <dbReference type="ChEBI" id="CHEBI:456216"/>
        <dbReference type="EC" id="6.3.2.9"/>
    </reaction>
</comment>
<dbReference type="InterPro" id="IPR005762">
    <property type="entry name" value="MurD"/>
</dbReference>
<evidence type="ECO:0000256" key="2">
    <source>
        <dbReference type="ARBA" id="ARBA00004752"/>
    </source>
</evidence>
<feature type="binding site" evidence="7">
    <location>
        <begin position="104"/>
        <end position="110"/>
    </location>
    <ligand>
        <name>ATP</name>
        <dbReference type="ChEBI" id="CHEBI:30616"/>
    </ligand>
</feature>
<dbReference type="AlphaFoldDB" id="A0A0G1RWY7"/>
<dbReference type="NCBIfam" id="TIGR01087">
    <property type="entry name" value="murD"/>
    <property type="match status" value="1"/>
</dbReference>
<dbReference type="InterPro" id="IPR036615">
    <property type="entry name" value="Mur_ligase_C_dom_sf"/>
</dbReference>
<evidence type="ECO:0000256" key="4">
    <source>
        <dbReference type="ARBA" id="ARBA00022598"/>
    </source>
</evidence>
<evidence type="ECO:0000259" key="9">
    <source>
        <dbReference type="Pfam" id="PF02875"/>
    </source>
</evidence>
<keyword evidence="7 8" id="KW-0133">Cell shape</keyword>
<name>A0A0G1RWY7_9BACT</name>
<keyword evidence="6 7" id="KW-0067">ATP-binding</keyword>
<dbReference type="GO" id="GO:0005737">
    <property type="term" value="C:cytoplasm"/>
    <property type="evidence" value="ECO:0007669"/>
    <property type="project" value="UniProtKB-SubCell"/>
</dbReference>
<keyword evidence="7 8" id="KW-0573">Peptidoglycan synthesis</keyword>
<dbReference type="GO" id="GO:0005524">
    <property type="term" value="F:ATP binding"/>
    <property type="evidence" value="ECO:0007669"/>
    <property type="project" value="UniProtKB-UniRule"/>
</dbReference>
<evidence type="ECO:0000256" key="1">
    <source>
        <dbReference type="ARBA" id="ARBA00004496"/>
    </source>
</evidence>
<evidence type="ECO:0000313" key="12">
    <source>
        <dbReference type="Proteomes" id="UP000033860"/>
    </source>
</evidence>
<keyword evidence="5 7" id="KW-0547">Nucleotide-binding</keyword>
<proteinExistence type="inferred from homology"/>
<reference evidence="11 12" key="1">
    <citation type="journal article" date="2015" name="Nature">
        <title>rRNA introns, odd ribosomes, and small enigmatic genomes across a large radiation of phyla.</title>
        <authorList>
            <person name="Brown C.T."/>
            <person name="Hug L.A."/>
            <person name="Thomas B.C."/>
            <person name="Sharon I."/>
            <person name="Castelle C.J."/>
            <person name="Singh A."/>
            <person name="Wilkins M.J."/>
            <person name="Williams K.H."/>
            <person name="Banfield J.F."/>
        </authorList>
    </citation>
    <scope>NUCLEOTIDE SEQUENCE [LARGE SCALE GENOMIC DNA]</scope>
</reference>
<dbReference type="HAMAP" id="MF_00639">
    <property type="entry name" value="MurD"/>
    <property type="match status" value="1"/>
</dbReference>
<dbReference type="Pfam" id="PF02875">
    <property type="entry name" value="Mur_ligase_C"/>
    <property type="match status" value="1"/>
</dbReference>
<comment type="pathway">
    <text evidence="2 7 8">Cell wall biogenesis; peptidoglycan biosynthesis.</text>
</comment>
<dbReference type="Gene3D" id="3.40.1190.10">
    <property type="entry name" value="Mur-like, catalytic domain"/>
    <property type="match status" value="1"/>
</dbReference>
<dbReference type="SUPFAM" id="SSF53623">
    <property type="entry name" value="MurD-like peptide ligases, catalytic domain"/>
    <property type="match status" value="1"/>
</dbReference>
<dbReference type="InterPro" id="IPR036565">
    <property type="entry name" value="Mur-like_cat_sf"/>
</dbReference>
<dbReference type="InterPro" id="IPR004101">
    <property type="entry name" value="Mur_ligase_C"/>
</dbReference>
<dbReference type="InterPro" id="IPR013221">
    <property type="entry name" value="Mur_ligase_cen"/>
</dbReference>
<keyword evidence="3 7" id="KW-0963">Cytoplasm</keyword>
<keyword evidence="7 8" id="KW-0132">Cell division</keyword>
<comment type="caution">
    <text evidence="11">The sequence shown here is derived from an EMBL/GenBank/DDBJ whole genome shotgun (WGS) entry which is preliminary data.</text>
</comment>
<dbReference type="GO" id="GO:0051301">
    <property type="term" value="P:cell division"/>
    <property type="evidence" value="ECO:0007669"/>
    <property type="project" value="UniProtKB-KW"/>
</dbReference>
<dbReference type="GO" id="GO:0009252">
    <property type="term" value="P:peptidoglycan biosynthetic process"/>
    <property type="evidence" value="ECO:0007669"/>
    <property type="project" value="UniProtKB-UniRule"/>
</dbReference>